<dbReference type="PANTHER" id="PTHR10668:SF105">
    <property type="entry name" value="DEHYDROGENASE-RELATED"/>
    <property type="match status" value="1"/>
</dbReference>
<dbReference type="OrthoDB" id="833207at2"/>
<accession>A0A5M4F9Z8</accession>
<dbReference type="SUPFAM" id="SSF51905">
    <property type="entry name" value="FAD/NAD(P)-binding domain"/>
    <property type="match status" value="1"/>
</dbReference>
<proteinExistence type="predicted"/>
<sequence>MTTATVVGSGPNGLAAALTLADAGVEVTVLEAQDRLGGGASSSELTLPGLVHDDCSAIHPLAIGSAFAKQFDLTAAGLTWRWPEVQFSHPLDGGRGGAVWRSVETTADELGADGRSWRRLFGPLAERFEGLSADILQPVLHVPKHPVHLARFGAYAALTVPALGRRWETPEARGLFAGAAAHTFRPFSGILSSSIPVALGASAHALGWPVAEGGTGEISRAIIELATARGVRFETGITVTSLDQLGGPDIVMLDTSPRAAADIVGERMPARVARAYRRYRHAAAAFKVDYAVEGGVPWTHEPSRSAGTVHLGGGFDEIAAAELAVSKGQMPERPFVLIGQQYVADPTRSRDGVDPLYAYAHVPSGYTGDATEAITSQIERFAPGFRDRIRATHVRTTGDFEAGNPNLVGGDIIAGANTARQLVFRPRTTLHPYATGAPGVHLCSAATPPGAGAHGMCGYNAARYALRRA</sequence>
<dbReference type="Gene3D" id="3.50.50.60">
    <property type="entry name" value="FAD/NAD(P)-binding domain"/>
    <property type="match status" value="1"/>
</dbReference>
<comment type="caution">
    <text evidence="1">The sequence shown here is derived from an EMBL/GenBank/DDBJ whole genome shotgun (WGS) entry which is preliminary data.</text>
</comment>
<evidence type="ECO:0000313" key="2">
    <source>
        <dbReference type="Proteomes" id="UP000380867"/>
    </source>
</evidence>
<dbReference type="InterPro" id="IPR036188">
    <property type="entry name" value="FAD/NAD-bd_sf"/>
</dbReference>
<evidence type="ECO:0000313" key="1">
    <source>
        <dbReference type="EMBL" id="KAA1395223.1"/>
    </source>
</evidence>
<dbReference type="AlphaFoldDB" id="A0A5M4F9Z8"/>
<reference evidence="1" key="1">
    <citation type="submission" date="2019-09" db="EMBL/GenBank/DDBJ databases">
        <authorList>
            <person name="Li J."/>
        </authorList>
    </citation>
    <scope>NUCLEOTIDE SEQUENCE [LARGE SCALE GENOMIC DNA]</scope>
    <source>
        <strain evidence="1">JCM 14732</strain>
    </source>
</reference>
<keyword evidence="2" id="KW-1185">Reference proteome</keyword>
<dbReference type="RefSeq" id="WP_149689890.1">
    <property type="nucleotide sequence ID" value="NZ_SDPQ02000003.1"/>
</dbReference>
<protein>
    <submittedName>
        <fullName evidence="1">NAD(P)/FAD-dependent oxidoreductase</fullName>
    </submittedName>
</protein>
<gene>
    <name evidence="1" type="ORF">ESP70_013700</name>
</gene>
<organism evidence="1 2">
    <name type="scientific">Aeromicrobium ginsengisoli</name>
    <dbReference type="NCBI Taxonomy" id="363867"/>
    <lineage>
        <taxon>Bacteria</taxon>
        <taxon>Bacillati</taxon>
        <taxon>Actinomycetota</taxon>
        <taxon>Actinomycetes</taxon>
        <taxon>Propionibacteriales</taxon>
        <taxon>Nocardioidaceae</taxon>
        <taxon>Aeromicrobium</taxon>
    </lineage>
</organism>
<dbReference type="EMBL" id="SDPQ02000003">
    <property type="protein sequence ID" value="KAA1395223.1"/>
    <property type="molecule type" value="Genomic_DNA"/>
</dbReference>
<dbReference type="Pfam" id="PF13450">
    <property type="entry name" value="NAD_binding_8"/>
    <property type="match status" value="1"/>
</dbReference>
<name>A0A5M4F9Z8_9ACTN</name>
<dbReference type="Proteomes" id="UP000380867">
    <property type="component" value="Unassembled WGS sequence"/>
</dbReference>
<dbReference type="PANTHER" id="PTHR10668">
    <property type="entry name" value="PHYTOENE DEHYDROGENASE"/>
    <property type="match status" value="1"/>
</dbReference>